<evidence type="ECO:0000256" key="11">
    <source>
        <dbReference type="ARBA" id="ARBA00035585"/>
    </source>
</evidence>
<accession>E6WPA5</accession>
<keyword evidence="8 12" id="KW-0472">Membrane</keyword>
<dbReference type="RefSeq" id="WP_013533908.1">
    <property type="nucleotide sequence ID" value="NC_014924.1"/>
</dbReference>
<keyword evidence="9 12" id="KW-0407">Ion channel</keyword>
<comment type="activity regulation">
    <text evidence="12">Na(+) is not transported, but it plays an essential structural role and its presence is essential for fluoride channel function.</text>
</comment>
<dbReference type="Proteomes" id="UP000008632">
    <property type="component" value="Chromosome"/>
</dbReference>
<name>E6WPA5_PSEUU</name>
<dbReference type="PANTHER" id="PTHR28259">
    <property type="entry name" value="FLUORIDE EXPORT PROTEIN 1-RELATED"/>
    <property type="match status" value="1"/>
</dbReference>
<dbReference type="eggNOG" id="COG0239">
    <property type="taxonomic scope" value="Bacteria"/>
</dbReference>
<gene>
    <name evidence="12" type="primary">fluC</name>
    <name evidence="12" type="synonym">crcB</name>
    <name evidence="13" type="ordered locus">Psesu_0216</name>
</gene>
<dbReference type="GO" id="GO:0062054">
    <property type="term" value="F:fluoride channel activity"/>
    <property type="evidence" value="ECO:0007669"/>
    <property type="project" value="UniProtKB-UniRule"/>
</dbReference>
<dbReference type="HOGENOM" id="CLU_114342_2_3_6"/>
<evidence type="ECO:0000256" key="5">
    <source>
        <dbReference type="ARBA" id="ARBA00022989"/>
    </source>
</evidence>
<comment type="subcellular location">
    <subcellularLocation>
        <location evidence="12">Cell inner membrane</location>
        <topology evidence="12">Multi-pass membrane protein</topology>
    </subcellularLocation>
    <subcellularLocation>
        <location evidence="1">Cell membrane</location>
        <topology evidence="1">Multi-pass membrane protein</topology>
    </subcellularLocation>
</comment>
<evidence type="ECO:0000313" key="13">
    <source>
        <dbReference type="EMBL" id="ADV26078.1"/>
    </source>
</evidence>
<dbReference type="OrthoDB" id="9806299at2"/>
<keyword evidence="6 12" id="KW-0915">Sodium</keyword>
<keyword evidence="12" id="KW-0813">Transport</keyword>
<feature type="transmembrane region" description="Helical" evidence="12">
    <location>
        <begin position="38"/>
        <end position="56"/>
    </location>
</feature>
<proteinExistence type="inferred from homology"/>
<keyword evidence="12" id="KW-0479">Metal-binding</keyword>
<evidence type="ECO:0000256" key="10">
    <source>
        <dbReference type="ARBA" id="ARBA00035120"/>
    </source>
</evidence>
<keyword evidence="3 12" id="KW-0997">Cell inner membrane</keyword>
<dbReference type="PANTHER" id="PTHR28259:SF1">
    <property type="entry name" value="FLUORIDE EXPORT PROTEIN 1-RELATED"/>
    <property type="match status" value="1"/>
</dbReference>
<comment type="catalytic activity">
    <reaction evidence="11">
        <text>fluoride(in) = fluoride(out)</text>
        <dbReference type="Rhea" id="RHEA:76159"/>
        <dbReference type="ChEBI" id="CHEBI:17051"/>
    </reaction>
    <physiologicalReaction direction="left-to-right" evidence="11">
        <dbReference type="Rhea" id="RHEA:76160"/>
    </physiologicalReaction>
</comment>
<evidence type="ECO:0000256" key="7">
    <source>
        <dbReference type="ARBA" id="ARBA00023065"/>
    </source>
</evidence>
<feature type="transmembrane region" description="Helical" evidence="12">
    <location>
        <begin position="63"/>
        <end position="84"/>
    </location>
</feature>
<dbReference type="KEGG" id="psu:Psesu_0216"/>
<keyword evidence="2 12" id="KW-1003">Cell membrane</keyword>
<evidence type="ECO:0000256" key="9">
    <source>
        <dbReference type="ARBA" id="ARBA00023303"/>
    </source>
</evidence>
<protein>
    <recommendedName>
        <fullName evidence="12">Fluoride-specific ion channel FluC</fullName>
    </recommendedName>
</protein>
<feature type="binding site" evidence="12">
    <location>
        <position position="74"/>
    </location>
    <ligand>
        <name>Na(+)</name>
        <dbReference type="ChEBI" id="CHEBI:29101"/>
        <note>structural</note>
    </ligand>
</feature>
<organism evidence="13 14">
    <name type="scientific">Pseudoxanthomonas suwonensis (strain 11-1)</name>
    <dbReference type="NCBI Taxonomy" id="743721"/>
    <lineage>
        <taxon>Bacteria</taxon>
        <taxon>Pseudomonadati</taxon>
        <taxon>Pseudomonadota</taxon>
        <taxon>Gammaproteobacteria</taxon>
        <taxon>Lysobacterales</taxon>
        <taxon>Lysobacteraceae</taxon>
        <taxon>Pseudoxanthomonas</taxon>
    </lineage>
</organism>
<comment type="similarity">
    <text evidence="10 12">Belongs to the fluoride channel Fluc/FEX (TC 1.A.43) family.</text>
</comment>
<dbReference type="STRING" id="743721.Psesu_0216"/>
<dbReference type="HAMAP" id="MF_00454">
    <property type="entry name" value="FluC"/>
    <property type="match status" value="1"/>
</dbReference>
<keyword evidence="7 12" id="KW-0406">Ion transport</keyword>
<sequence>MGNFLWVGLGGFIGAVARYAVAVAMGPAATLRFPWPTFTVNVLGCLAIGLLAGYFTRVPAPEHLRLFLVTGILGGFTTFSAFGVESLGLLRRGDHALGLAYAGGSVLVGLLAVWLGFRLASGGQG</sequence>
<reference evidence="13 14" key="1">
    <citation type="submission" date="2011-01" db="EMBL/GenBank/DDBJ databases">
        <title>Complete sequence of Pseudoxanthomonas suwonensis 11-1.</title>
        <authorList>
            <consortium name="US DOE Joint Genome Institute"/>
            <person name="Lucas S."/>
            <person name="Copeland A."/>
            <person name="Lapidus A."/>
            <person name="Cheng J.-F."/>
            <person name="Goodwin L."/>
            <person name="Pitluck S."/>
            <person name="Teshima H."/>
            <person name="Detter J.C."/>
            <person name="Han C."/>
            <person name="Tapia R."/>
            <person name="Land M."/>
            <person name="Hauser L."/>
            <person name="Kyrpides N."/>
            <person name="Ivanova N."/>
            <person name="Ovchinnikova G."/>
            <person name="Siebers A.K."/>
            <person name="Allgaier M."/>
            <person name="Thelen M.P."/>
            <person name="Hugenholtz P."/>
            <person name="Gladden J."/>
            <person name="Woyke T."/>
        </authorList>
    </citation>
    <scope>NUCLEOTIDE SEQUENCE [LARGE SCALE GENOMIC DNA]</scope>
    <source>
        <strain evidence="14">11-1</strain>
    </source>
</reference>
<feature type="transmembrane region" description="Helical" evidence="12">
    <location>
        <begin position="96"/>
        <end position="117"/>
    </location>
</feature>
<comment type="function">
    <text evidence="12">Fluoride-specific ion channel. Important for reducing fluoride concentration in the cell, thus reducing its toxicity.</text>
</comment>
<dbReference type="AlphaFoldDB" id="E6WPA5"/>
<keyword evidence="14" id="KW-1185">Reference proteome</keyword>
<evidence type="ECO:0000256" key="3">
    <source>
        <dbReference type="ARBA" id="ARBA00022519"/>
    </source>
</evidence>
<dbReference type="InterPro" id="IPR003691">
    <property type="entry name" value="FluC"/>
</dbReference>
<evidence type="ECO:0000256" key="4">
    <source>
        <dbReference type="ARBA" id="ARBA00022692"/>
    </source>
</evidence>
<dbReference type="GO" id="GO:0005886">
    <property type="term" value="C:plasma membrane"/>
    <property type="evidence" value="ECO:0007669"/>
    <property type="project" value="UniProtKB-SubCell"/>
</dbReference>
<evidence type="ECO:0000313" key="14">
    <source>
        <dbReference type="Proteomes" id="UP000008632"/>
    </source>
</evidence>
<dbReference type="EMBL" id="CP002446">
    <property type="protein sequence ID" value="ADV26078.1"/>
    <property type="molecule type" value="Genomic_DNA"/>
</dbReference>
<dbReference type="NCBIfam" id="TIGR00494">
    <property type="entry name" value="crcB"/>
    <property type="match status" value="1"/>
</dbReference>
<evidence type="ECO:0000256" key="1">
    <source>
        <dbReference type="ARBA" id="ARBA00004651"/>
    </source>
</evidence>
<feature type="binding site" evidence="12">
    <location>
        <position position="77"/>
    </location>
    <ligand>
        <name>Na(+)</name>
        <dbReference type="ChEBI" id="CHEBI:29101"/>
        <note>structural</note>
    </ligand>
</feature>
<evidence type="ECO:0000256" key="8">
    <source>
        <dbReference type="ARBA" id="ARBA00023136"/>
    </source>
</evidence>
<dbReference type="Pfam" id="PF02537">
    <property type="entry name" value="CRCB"/>
    <property type="match status" value="1"/>
</dbReference>
<dbReference type="GO" id="GO:0046872">
    <property type="term" value="F:metal ion binding"/>
    <property type="evidence" value="ECO:0007669"/>
    <property type="project" value="UniProtKB-KW"/>
</dbReference>
<evidence type="ECO:0000256" key="2">
    <source>
        <dbReference type="ARBA" id="ARBA00022475"/>
    </source>
</evidence>
<keyword evidence="4 12" id="KW-0812">Transmembrane</keyword>
<evidence type="ECO:0000256" key="6">
    <source>
        <dbReference type="ARBA" id="ARBA00023053"/>
    </source>
</evidence>
<keyword evidence="5 12" id="KW-1133">Transmembrane helix</keyword>
<dbReference type="GO" id="GO:0140114">
    <property type="term" value="P:cellular detoxification of fluoride"/>
    <property type="evidence" value="ECO:0007669"/>
    <property type="project" value="UniProtKB-UniRule"/>
</dbReference>
<evidence type="ECO:0000256" key="12">
    <source>
        <dbReference type="HAMAP-Rule" id="MF_00454"/>
    </source>
</evidence>